<dbReference type="Gene3D" id="3.90.1210.10">
    <property type="entry name" value="Antifreeze-like/N-acetylneuraminic acid synthase C-terminal domain"/>
    <property type="match status" value="1"/>
</dbReference>
<sequence length="317" mass="33805">MNNFTKIVAIGLVLLAAVLGFFAYKMSTAPKPEPVVVVQQVERPVVASKPTQTVILAAKDILAGQVIQDDMLKQDQWPSVPGRGFANTEDLVGKVVRFDIAAEEPITKGLLAMGIAAYLSDGQRAITIPVDEIVGAGNLVAPGDIVDVFFTLNSKGDVGAQSRMLLPQVRVLAYGDNTVDGPATPPANDERQQRTRATPARIAMLAVSLEDVNKLLLATRNGKLQLALRAPKDENRPDMTLFPEPEPVLKGKPDLEPAQLAALADAGNQAYAGMSLPDLSGELQEKEDTPGAPVVKQGNSGKSVQIIRGTQIENVKY</sequence>
<comment type="caution">
    <text evidence="3">The sequence shown here is derived from an EMBL/GenBank/DDBJ whole genome shotgun (WGS) entry which is preliminary data.</text>
</comment>
<dbReference type="InterPro" id="IPR013974">
    <property type="entry name" value="SAF"/>
</dbReference>
<dbReference type="NCBIfam" id="TIGR03177">
    <property type="entry name" value="pilus_cpaB"/>
    <property type="match status" value="1"/>
</dbReference>
<evidence type="ECO:0000313" key="3">
    <source>
        <dbReference type="EMBL" id="MBK1779961.1"/>
    </source>
</evidence>
<feature type="domain" description="SAF" evidence="2">
    <location>
        <begin position="52"/>
        <end position="112"/>
    </location>
</feature>
<evidence type="ECO:0000256" key="1">
    <source>
        <dbReference type="SAM" id="MobiDB-lite"/>
    </source>
</evidence>
<gene>
    <name evidence="3" type="primary">cpaB</name>
    <name evidence="3" type="ORF">JHL22_01885</name>
</gene>
<dbReference type="Pfam" id="PF08666">
    <property type="entry name" value="SAF"/>
    <property type="match status" value="1"/>
</dbReference>
<dbReference type="RefSeq" id="WP_200233254.1">
    <property type="nucleotide sequence ID" value="NZ_JAENGP010000002.1"/>
</dbReference>
<evidence type="ECO:0000313" key="4">
    <source>
        <dbReference type="Proteomes" id="UP000635316"/>
    </source>
</evidence>
<dbReference type="SMART" id="SM00858">
    <property type="entry name" value="SAF"/>
    <property type="match status" value="1"/>
</dbReference>
<dbReference type="SUPFAM" id="SSF51269">
    <property type="entry name" value="AFP III-like domain"/>
    <property type="match status" value="1"/>
</dbReference>
<dbReference type="InterPro" id="IPR017592">
    <property type="entry name" value="Pilus_assmbl_Flp-typ_CpaB"/>
</dbReference>
<feature type="region of interest" description="Disordered" evidence="1">
    <location>
        <begin position="281"/>
        <end position="300"/>
    </location>
</feature>
<organism evidence="3 4">
    <name type="scientific">Advenella mandrilli</name>
    <dbReference type="NCBI Taxonomy" id="2800330"/>
    <lineage>
        <taxon>Bacteria</taxon>
        <taxon>Pseudomonadati</taxon>
        <taxon>Pseudomonadota</taxon>
        <taxon>Betaproteobacteria</taxon>
        <taxon>Burkholderiales</taxon>
        <taxon>Alcaligenaceae</taxon>
    </lineage>
</organism>
<dbReference type="InterPro" id="IPR031571">
    <property type="entry name" value="RcpC_dom"/>
</dbReference>
<name>A0ABS1E997_9BURK</name>
<dbReference type="Pfam" id="PF16976">
    <property type="entry name" value="RcpC"/>
    <property type="match status" value="1"/>
</dbReference>
<evidence type="ECO:0000259" key="2">
    <source>
        <dbReference type="SMART" id="SM00858"/>
    </source>
</evidence>
<dbReference type="CDD" id="cd11614">
    <property type="entry name" value="SAF_CpaB_FlgA_like"/>
    <property type="match status" value="1"/>
</dbReference>
<reference evidence="3 4" key="1">
    <citation type="submission" date="2020-12" db="EMBL/GenBank/DDBJ databases">
        <authorList>
            <person name="Lu T."/>
            <person name="Wang Q."/>
            <person name="Han X."/>
        </authorList>
    </citation>
    <scope>NUCLEOTIDE SEQUENCE [LARGE SCALE GENOMIC DNA]</scope>
    <source>
        <strain evidence="3 4">WQ 585</strain>
    </source>
</reference>
<dbReference type="EMBL" id="JAENGP010000002">
    <property type="protein sequence ID" value="MBK1779961.1"/>
    <property type="molecule type" value="Genomic_DNA"/>
</dbReference>
<dbReference type="InterPro" id="IPR036732">
    <property type="entry name" value="AFP_Neu5c_C_sf"/>
</dbReference>
<dbReference type="Proteomes" id="UP000635316">
    <property type="component" value="Unassembled WGS sequence"/>
</dbReference>
<proteinExistence type="predicted"/>
<protein>
    <submittedName>
        <fullName evidence="3">Flp pilus assembly protein CpaB</fullName>
    </submittedName>
</protein>
<keyword evidence="4" id="KW-1185">Reference proteome</keyword>
<accession>A0ABS1E997</accession>